<feature type="region of interest" description="Disordered" evidence="1">
    <location>
        <begin position="87"/>
        <end position="118"/>
    </location>
</feature>
<keyword evidence="5" id="KW-1185">Reference proteome</keyword>
<name>A0A3M9Y110_9PEZI</name>
<dbReference type="GeneID" id="39605328"/>
<evidence type="ECO:0000256" key="3">
    <source>
        <dbReference type="SAM" id="SignalP"/>
    </source>
</evidence>
<feature type="region of interest" description="Disordered" evidence="1">
    <location>
        <begin position="149"/>
        <end position="169"/>
    </location>
</feature>
<evidence type="ECO:0000313" key="4">
    <source>
        <dbReference type="EMBL" id="RNJ53586.1"/>
    </source>
</evidence>
<keyword evidence="3" id="KW-0732">Signal</keyword>
<evidence type="ECO:0000313" key="5">
    <source>
        <dbReference type="Proteomes" id="UP000267145"/>
    </source>
</evidence>
<evidence type="ECO:0000256" key="2">
    <source>
        <dbReference type="SAM" id="Phobius"/>
    </source>
</evidence>
<dbReference type="EMBL" id="RBVV01000134">
    <property type="protein sequence ID" value="RNJ53586.1"/>
    <property type="molecule type" value="Genomic_DNA"/>
</dbReference>
<feature type="chain" id="PRO_5018121043" evidence="3">
    <location>
        <begin position="22"/>
        <end position="252"/>
    </location>
</feature>
<proteinExistence type="predicted"/>
<evidence type="ECO:0000256" key="1">
    <source>
        <dbReference type="SAM" id="MobiDB-lite"/>
    </source>
</evidence>
<dbReference type="Proteomes" id="UP000267145">
    <property type="component" value="Unassembled WGS sequence"/>
</dbReference>
<reference evidence="4 5" key="1">
    <citation type="submission" date="2018-10" db="EMBL/GenBank/DDBJ databases">
        <title>Genome sequence of Verticillium nonalfalfae VnAa140.</title>
        <authorList>
            <person name="Stajich J.E."/>
            <person name="Kasson M.T."/>
        </authorList>
    </citation>
    <scope>NUCLEOTIDE SEQUENCE [LARGE SCALE GENOMIC DNA]</scope>
    <source>
        <strain evidence="4 5">VnAa140</strain>
    </source>
</reference>
<keyword evidence="2" id="KW-0812">Transmembrane</keyword>
<feature type="transmembrane region" description="Helical" evidence="2">
    <location>
        <begin position="45"/>
        <end position="63"/>
    </location>
</feature>
<keyword evidence="2" id="KW-1133">Transmembrane helix</keyword>
<protein>
    <submittedName>
        <fullName evidence="4">Uncharacterized protein</fullName>
    </submittedName>
</protein>
<feature type="signal peptide" evidence="3">
    <location>
        <begin position="1"/>
        <end position="21"/>
    </location>
</feature>
<organism evidence="4 5">
    <name type="scientific">Verticillium nonalfalfae</name>
    <dbReference type="NCBI Taxonomy" id="1051616"/>
    <lineage>
        <taxon>Eukaryota</taxon>
        <taxon>Fungi</taxon>
        <taxon>Dikarya</taxon>
        <taxon>Ascomycota</taxon>
        <taxon>Pezizomycotina</taxon>
        <taxon>Sordariomycetes</taxon>
        <taxon>Hypocreomycetidae</taxon>
        <taxon>Glomerellales</taxon>
        <taxon>Plectosphaerellaceae</taxon>
        <taxon>Verticillium</taxon>
    </lineage>
</organism>
<dbReference type="AlphaFoldDB" id="A0A3M9Y110"/>
<dbReference type="RefSeq" id="XP_028491744.1">
    <property type="nucleotide sequence ID" value="XM_028635862.1"/>
</dbReference>
<feature type="region of interest" description="Disordered" evidence="1">
    <location>
        <begin position="184"/>
        <end position="252"/>
    </location>
</feature>
<keyword evidence="2" id="KW-0472">Membrane</keyword>
<gene>
    <name evidence="4" type="ORF">D7B24_001639</name>
</gene>
<comment type="caution">
    <text evidence="4">The sequence shown here is derived from an EMBL/GenBank/DDBJ whole genome shotgun (WGS) entry which is preliminary data.</text>
</comment>
<feature type="compositionally biased region" description="Acidic residues" evidence="1">
    <location>
        <begin position="105"/>
        <end position="115"/>
    </location>
</feature>
<feature type="compositionally biased region" description="Basic and acidic residues" evidence="1">
    <location>
        <begin position="219"/>
        <end position="228"/>
    </location>
</feature>
<accession>A0A3M9Y110</accession>
<sequence length="252" mass="27047">MYPHIIPNIMAFLFVLGSVGGTPIGSHSNSTNVQYVIHGVNTKLIGPITISLVITSLMIVLLYKNIKQHRAEITALISRKKRRTASVIALPPSPATGGRQANTGDEPDEDEDDGFGDVGDVTELIDMPVILGSSDADIISLRTFLADTDPEQRGKSKPVGAKSSAGKLATGSELRLEVDIKGKAKAKTTPTKGARRVSWGKTLYAPSPERSVQRGSRAPRRETPRPGESEAGPSGTHGYESDKEETNAFVFW</sequence>